<dbReference type="GO" id="GO:0000049">
    <property type="term" value="F:tRNA binding"/>
    <property type="evidence" value="ECO:0007669"/>
    <property type="project" value="TreeGrafter"/>
</dbReference>
<dbReference type="GO" id="GO:0005829">
    <property type="term" value="C:cytosol"/>
    <property type="evidence" value="ECO:0007669"/>
    <property type="project" value="TreeGrafter"/>
</dbReference>
<dbReference type="CDD" id="cd00775">
    <property type="entry name" value="LysRS_core"/>
    <property type="match status" value="1"/>
</dbReference>
<keyword evidence="7 13" id="KW-0547">Nucleotide-binding</keyword>
<dbReference type="Gene3D" id="2.40.50.140">
    <property type="entry name" value="Nucleic acid-binding proteins"/>
    <property type="match status" value="1"/>
</dbReference>
<dbReference type="GO" id="GO:0000287">
    <property type="term" value="F:magnesium ion binding"/>
    <property type="evidence" value="ECO:0007669"/>
    <property type="project" value="UniProtKB-UniRule"/>
</dbReference>
<evidence type="ECO:0000313" key="17">
    <source>
        <dbReference type="Proteomes" id="UP000675121"/>
    </source>
</evidence>
<dbReference type="GO" id="GO:0005524">
    <property type="term" value="F:ATP binding"/>
    <property type="evidence" value="ECO:0007669"/>
    <property type="project" value="UniProtKB-UniRule"/>
</dbReference>
<feature type="binding site" evidence="13">
    <location>
        <position position="437"/>
    </location>
    <ligand>
        <name>Mg(2+)</name>
        <dbReference type="ChEBI" id="CHEBI:18420"/>
        <label>1</label>
    </ligand>
</feature>
<evidence type="ECO:0000259" key="15">
    <source>
        <dbReference type="PROSITE" id="PS50862"/>
    </source>
</evidence>
<dbReference type="GO" id="GO:0006430">
    <property type="term" value="P:lysyl-tRNA aminoacylation"/>
    <property type="evidence" value="ECO:0007669"/>
    <property type="project" value="UniProtKB-UniRule"/>
</dbReference>
<evidence type="ECO:0000313" key="16">
    <source>
        <dbReference type="EMBL" id="CAE6897933.1"/>
    </source>
</evidence>
<evidence type="ECO:0000256" key="8">
    <source>
        <dbReference type="ARBA" id="ARBA00022840"/>
    </source>
</evidence>
<dbReference type="InterPro" id="IPR045864">
    <property type="entry name" value="aa-tRNA-synth_II/BPL/LPL"/>
</dbReference>
<comment type="catalytic activity">
    <reaction evidence="12 13 14">
        <text>tRNA(Lys) + L-lysine + ATP = L-lysyl-tRNA(Lys) + AMP + diphosphate</text>
        <dbReference type="Rhea" id="RHEA:20792"/>
        <dbReference type="Rhea" id="RHEA-COMP:9696"/>
        <dbReference type="Rhea" id="RHEA-COMP:9697"/>
        <dbReference type="ChEBI" id="CHEBI:30616"/>
        <dbReference type="ChEBI" id="CHEBI:32551"/>
        <dbReference type="ChEBI" id="CHEBI:33019"/>
        <dbReference type="ChEBI" id="CHEBI:78442"/>
        <dbReference type="ChEBI" id="CHEBI:78529"/>
        <dbReference type="ChEBI" id="CHEBI:456215"/>
        <dbReference type="EC" id="6.1.1.6"/>
    </reaction>
</comment>
<evidence type="ECO:0000256" key="7">
    <source>
        <dbReference type="ARBA" id="ARBA00022741"/>
    </source>
</evidence>
<evidence type="ECO:0000256" key="3">
    <source>
        <dbReference type="ARBA" id="ARBA00011738"/>
    </source>
</evidence>
<evidence type="ECO:0000256" key="2">
    <source>
        <dbReference type="ARBA" id="ARBA00008226"/>
    </source>
</evidence>
<keyword evidence="17" id="KW-1185">Reference proteome</keyword>
<dbReference type="InterPro" id="IPR044136">
    <property type="entry name" value="Lys-tRNA-ligase_II_N"/>
</dbReference>
<dbReference type="InterPro" id="IPR002313">
    <property type="entry name" value="Lys-tRNA-ligase_II"/>
</dbReference>
<dbReference type="Pfam" id="PF00152">
    <property type="entry name" value="tRNA-synt_2"/>
    <property type="match status" value="1"/>
</dbReference>
<comment type="similarity">
    <text evidence="2 13">Belongs to the class-II aminoacyl-tRNA synthetase family.</text>
</comment>
<dbReference type="PANTHER" id="PTHR42918:SF15">
    <property type="entry name" value="LYSINE--TRNA LIGASE, CHLOROPLASTIC_MITOCHONDRIAL"/>
    <property type="match status" value="1"/>
</dbReference>
<dbReference type="SUPFAM" id="SSF50249">
    <property type="entry name" value="Nucleic acid-binding proteins"/>
    <property type="match status" value="1"/>
</dbReference>
<comment type="subcellular location">
    <subcellularLocation>
        <location evidence="1 13">Cytoplasm</location>
    </subcellularLocation>
</comment>
<dbReference type="Pfam" id="PF01336">
    <property type="entry name" value="tRNA_anti-codon"/>
    <property type="match status" value="1"/>
</dbReference>
<feature type="binding site" evidence="13">
    <location>
        <position position="444"/>
    </location>
    <ligand>
        <name>Mg(2+)</name>
        <dbReference type="ChEBI" id="CHEBI:18420"/>
        <label>1</label>
    </ligand>
</feature>
<evidence type="ECO:0000256" key="14">
    <source>
        <dbReference type="RuleBase" id="RU000336"/>
    </source>
</evidence>
<feature type="binding site" evidence="13">
    <location>
        <position position="444"/>
    </location>
    <ligand>
        <name>Mg(2+)</name>
        <dbReference type="ChEBI" id="CHEBI:18420"/>
        <label>2</label>
    </ligand>
</feature>
<dbReference type="Proteomes" id="UP000675121">
    <property type="component" value="Unassembled WGS sequence"/>
</dbReference>
<keyword evidence="5 13" id="KW-0436">Ligase</keyword>
<gene>
    <name evidence="13 16" type="primary">lysS</name>
    <name evidence="16" type="ORF">R70211_03111</name>
</gene>
<evidence type="ECO:0000256" key="9">
    <source>
        <dbReference type="ARBA" id="ARBA00022842"/>
    </source>
</evidence>
<dbReference type="PRINTS" id="PR00982">
    <property type="entry name" value="TRNASYNTHLYS"/>
</dbReference>
<dbReference type="InterPro" id="IPR018149">
    <property type="entry name" value="Lys-tRNA-synth_II_C"/>
</dbReference>
<comment type="cofactor">
    <cofactor evidence="13 14">
        <name>Mg(2+)</name>
        <dbReference type="ChEBI" id="CHEBI:18420"/>
    </cofactor>
    <text evidence="13 14">Binds 3 Mg(2+) ions per subunit.</text>
</comment>
<dbReference type="AlphaFoldDB" id="A0A9N8QYC2"/>
<dbReference type="FunFam" id="3.30.930.10:FF:000001">
    <property type="entry name" value="Lysine--tRNA ligase"/>
    <property type="match status" value="1"/>
</dbReference>
<protein>
    <recommendedName>
        <fullName evidence="13">Lysine--tRNA ligase</fullName>
        <ecNumber evidence="13">6.1.1.6</ecNumber>
    </recommendedName>
    <alternativeName>
        <fullName evidence="13">Lysyl-tRNA synthetase</fullName>
        <shortName evidence="13">LysRS</shortName>
    </alternativeName>
</protein>
<evidence type="ECO:0000256" key="10">
    <source>
        <dbReference type="ARBA" id="ARBA00022917"/>
    </source>
</evidence>
<evidence type="ECO:0000256" key="1">
    <source>
        <dbReference type="ARBA" id="ARBA00004496"/>
    </source>
</evidence>
<evidence type="ECO:0000256" key="6">
    <source>
        <dbReference type="ARBA" id="ARBA00022723"/>
    </source>
</evidence>
<evidence type="ECO:0000256" key="12">
    <source>
        <dbReference type="ARBA" id="ARBA00048573"/>
    </source>
</evidence>
<sequence length="527" mass="59799">MRATEYQIIMTEPTQPNAAQPDAAQPNAVPEVDDNKIMAERREKLRELREQGIAYPNDFRPTHHADDLQSQYAETDKETLEANPLEVAIAGRMMLKRVMGKASFATVRDGSGQIQFFITPADIGQETYDAFKKWDMGDIVAARGVLFRTNKGELSVRCTELRLLSKSLRPLPDKFHGLADQEMKYRQRYVDLIVTPETRKTFVARTKAISSIRKFMSDADFMEVETPMLHPIPGGAAAKPFKTHHNALDMQMFLRIAPELYLKRLVVGGFERVFEINRNFRNEGVSVRHNPEFTMIEFYAAYTDYKWLMDFTEQLIRQAAIDALGTATISYQGRELDLAKPFHRLTISQAIQKYAPQYTDAQLGDDAFLRTELKKFGVDASKPQFLNAGVGALQLALFEETAESQLWEPTYIIDYPVEVSPLARASDKVAGITERFELFITGREIANGFSELNDPEDQAARFKKQVDQKDAGDEEAMFYDADYIRALEYGMPPAGGCGIGIDRLVMMLTDSPSIRDVILFPHLRRED</sequence>
<evidence type="ECO:0000256" key="5">
    <source>
        <dbReference type="ARBA" id="ARBA00022598"/>
    </source>
</evidence>
<evidence type="ECO:0000256" key="13">
    <source>
        <dbReference type="HAMAP-Rule" id="MF_00252"/>
    </source>
</evidence>
<name>A0A9N8QYC2_9BURK</name>
<dbReference type="PANTHER" id="PTHR42918">
    <property type="entry name" value="LYSYL-TRNA SYNTHETASE"/>
    <property type="match status" value="1"/>
</dbReference>
<dbReference type="InterPro" id="IPR004365">
    <property type="entry name" value="NA-bd_OB_tRNA"/>
</dbReference>
<dbReference type="FunFam" id="2.40.50.140:FF:000024">
    <property type="entry name" value="Lysine--tRNA ligase"/>
    <property type="match status" value="1"/>
</dbReference>
<keyword evidence="11 13" id="KW-0030">Aminoacyl-tRNA synthetase</keyword>
<dbReference type="CDD" id="cd04322">
    <property type="entry name" value="LysRS_N"/>
    <property type="match status" value="1"/>
</dbReference>
<comment type="subunit">
    <text evidence="3 13">Homodimer.</text>
</comment>
<dbReference type="InterPro" id="IPR004364">
    <property type="entry name" value="Aa-tRNA-synt_II"/>
</dbReference>
<keyword evidence="6 13" id="KW-0479">Metal-binding</keyword>
<dbReference type="EMBL" id="CAJNAS010000008">
    <property type="protein sequence ID" value="CAE6897933.1"/>
    <property type="molecule type" value="Genomic_DNA"/>
</dbReference>
<proteinExistence type="inferred from homology"/>
<dbReference type="GO" id="GO:0004824">
    <property type="term" value="F:lysine-tRNA ligase activity"/>
    <property type="evidence" value="ECO:0007669"/>
    <property type="project" value="UniProtKB-UniRule"/>
</dbReference>
<comment type="caution">
    <text evidence="16">The sequence shown here is derived from an EMBL/GenBank/DDBJ whole genome shotgun (WGS) entry which is preliminary data.</text>
</comment>
<dbReference type="InterPro" id="IPR012340">
    <property type="entry name" value="NA-bd_OB-fold"/>
</dbReference>
<dbReference type="SUPFAM" id="SSF55681">
    <property type="entry name" value="Class II aaRS and biotin synthetases"/>
    <property type="match status" value="1"/>
</dbReference>
<dbReference type="PROSITE" id="PS50862">
    <property type="entry name" value="AA_TRNA_LIGASE_II"/>
    <property type="match status" value="1"/>
</dbReference>
<keyword evidence="9 13" id="KW-0460">Magnesium</keyword>
<dbReference type="EC" id="6.1.1.6" evidence="13"/>
<keyword evidence="10 13" id="KW-0648">Protein biosynthesis</keyword>
<dbReference type="NCBIfam" id="NF001756">
    <property type="entry name" value="PRK00484.1"/>
    <property type="match status" value="1"/>
</dbReference>
<dbReference type="Gene3D" id="3.30.930.10">
    <property type="entry name" value="Bira Bifunctional Protein, Domain 2"/>
    <property type="match status" value="1"/>
</dbReference>
<dbReference type="NCBIfam" id="TIGR00499">
    <property type="entry name" value="lysS_bact"/>
    <property type="match status" value="1"/>
</dbReference>
<organism evidence="16 17">
    <name type="scientific">Paraburkholderia domus</name>
    <dbReference type="NCBI Taxonomy" id="2793075"/>
    <lineage>
        <taxon>Bacteria</taxon>
        <taxon>Pseudomonadati</taxon>
        <taxon>Pseudomonadota</taxon>
        <taxon>Betaproteobacteria</taxon>
        <taxon>Burkholderiales</taxon>
        <taxon>Burkholderiaceae</taxon>
        <taxon>Paraburkholderia</taxon>
    </lineage>
</organism>
<dbReference type="InterPro" id="IPR006195">
    <property type="entry name" value="aa-tRNA-synth_II"/>
</dbReference>
<feature type="domain" description="Aminoacyl-transfer RNA synthetases class-II family profile" evidence="15">
    <location>
        <begin position="210"/>
        <end position="521"/>
    </location>
</feature>
<evidence type="ECO:0000256" key="11">
    <source>
        <dbReference type="ARBA" id="ARBA00023146"/>
    </source>
</evidence>
<keyword evidence="4 13" id="KW-0963">Cytoplasm</keyword>
<keyword evidence="8 13" id="KW-0067">ATP-binding</keyword>
<evidence type="ECO:0000256" key="4">
    <source>
        <dbReference type="ARBA" id="ARBA00022490"/>
    </source>
</evidence>
<reference evidence="16" key="1">
    <citation type="submission" date="2021-02" db="EMBL/GenBank/DDBJ databases">
        <authorList>
            <person name="Vanwijnsberghe S."/>
        </authorList>
    </citation>
    <scope>NUCLEOTIDE SEQUENCE</scope>
    <source>
        <strain evidence="16">R-70211</strain>
    </source>
</reference>
<dbReference type="HAMAP" id="MF_00252">
    <property type="entry name" value="Lys_tRNA_synth_class2"/>
    <property type="match status" value="1"/>
</dbReference>
<accession>A0A9N8QYC2</accession>
<dbReference type="GO" id="GO:0042803">
    <property type="term" value="F:protein homodimerization activity"/>
    <property type="evidence" value="ECO:0007669"/>
    <property type="project" value="UniProtKB-ARBA"/>
</dbReference>